<evidence type="ECO:0000313" key="11">
    <source>
        <dbReference type="Proteomes" id="UP000696485"/>
    </source>
</evidence>
<gene>
    <name evidence="10" type="primary">PNS1_3</name>
    <name evidence="10" type="ORF">BG006_002855</name>
</gene>
<dbReference type="Pfam" id="PF04515">
    <property type="entry name" value="Choline_transpo"/>
    <property type="match status" value="1"/>
</dbReference>
<evidence type="ECO:0000256" key="6">
    <source>
        <dbReference type="ARBA" id="ARBA00022989"/>
    </source>
</evidence>
<feature type="transmembrane region" description="Helical" evidence="8">
    <location>
        <begin position="192"/>
        <end position="213"/>
    </location>
</feature>
<proteinExistence type="inferred from homology"/>
<dbReference type="PANTHER" id="PTHR12385">
    <property type="entry name" value="CHOLINE TRANSPORTER-LIKE (SLC FAMILY 44)"/>
    <property type="match status" value="1"/>
</dbReference>
<feature type="transmembrane region" description="Helical" evidence="8">
    <location>
        <begin position="167"/>
        <end position="186"/>
    </location>
</feature>
<keyword evidence="11" id="KW-1185">Reference proteome</keyword>
<comment type="caution">
    <text evidence="10">The sequence shown here is derived from an EMBL/GenBank/DDBJ whole genome shotgun (WGS) entry which is preliminary data.</text>
</comment>
<evidence type="ECO:0000256" key="3">
    <source>
        <dbReference type="ARBA" id="ARBA00007168"/>
    </source>
</evidence>
<evidence type="ECO:0000256" key="9">
    <source>
        <dbReference type="SAM" id="MobiDB-lite"/>
    </source>
</evidence>
<comment type="similarity">
    <text evidence="3 8">Belongs to the CTL (choline transporter-like) family.</text>
</comment>
<feature type="transmembrane region" description="Helical" evidence="8">
    <location>
        <begin position="234"/>
        <end position="257"/>
    </location>
</feature>
<evidence type="ECO:0000256" key="8">
    <source>
        <dbReference type="RuleBase" id="RU368066"/>
    </source>
</evidence>
<dbReference type="EMBL" id="JAAAUY010000171">
    <property type="protein sequence ID" value="KAF9334022.1"/>
    <property type="molecule type" value="Genomic_DNA"/>
</dbReference>
<feature type="compositionally biased region" description="Low complexity" evidence="9">
    <location>
        <begin position="22"/>
        <end position="51"/>
    </location>
</feature>
<sequence>MVEYHALPDRAPYPPNQPPMPYGAQPQPYYQPQQQYYGQPNQQQPQQQYYGAPPPGPAYVPPTYESAPNNGTINPETGLPAKFNPKPKYNDLWALFLFLIQLAAFVVLSYFAISKVLQSRKGGSSGGIGGLDALFGKTGLVTMAIGLILGAVISVLYLLLTQAFPRQVIKVTFAFSILLYLGFAAYFLYRRWWIPGVITLICGLLYAWMWWAWKSRIPFATVMLATITTVSKSYPATFVVSLAGLFVQLVYSIYFAVTLAGVYQMYYGTDNMVLLRVLTVVCYFSFFFTSQVITNIVHVTISGVFATYYYMAGSPQGMTSSPTIASLKRACTTSLGSICFGSLIIAIIQTLRTIANMFRGDSDGIMAFVACLIDCLLACIQGIAEFINKYAFCEVAIYGKAFIPAAKDTWRIIKDRGIEMIINDNLIGTVWSMGALLGSILTGAACYVYLRFGDPAYFAAHTEFVWVLVVLAFLLSIQMIFTVGTVIDSGVATTFVALAEDPAALARTKPELFRKIQETYPEVVQGVSY</sequence>
<evidence type="ECO:0000256" key="2">
    <source>
        <dbReference type="ARBA" id="ARBA00004141"/>
    </source>
</evidence>
<evidence type="ECO:0000256" key="1">
    <source>
        <dbReference type="ARBA" id="ARBA00002957"/>
    </source>
</evidence>
<dbReference type="Proteomes" id="UP000696485">
    <property type="component" value="Unassembled WGS sequence"/>
</dbReference>
<feature type="transmembrane region" description="Helical" evidence="8">
    <location>
        <begin position="426"/>
        <end position="450"/>
    </location>
</feature>
<feature type="transmembrane region" description="Helical" evidence="8">
    <location>
        <begin position="364"/>
        <end position="384"/>
    </location>
</feature>
<comment type="subcellular location">
    <subcellularLocation>
        <location evidence="8">Cell membrane</location>
        <topology evidence="8">Multi-pass membrane protein</topology>
    </subcellularLocation>
    <subcellularLocation>
        <location evidence="2">Membrane</location>
        <topology evidence="2">Multi-pass membrane protein</topology>
    </subcellularLocation>
</comment>
<dbReference type="AlphaFoldDB" id="A0A9P5SNV1"/>
<feature type="transmembrane region" description="Helical" evidence="8">
    <location>
        <begin position="92"/>
        <end position="113"/>
    </location>
</feature>
<feature type="region of interest" description="Disordered" evidence="9">
    <location>
        <begin position="1"/>
        <end position="55"/>
    </location>
</feature>
<evidence type="ECO:0000256" key="4">
    <source>
        <dbReference type="ARBA" id="ARBA00015388"/>
    </source>
</evidence>
<dbReference type="GO" id="GO:0022857">
    <property type="term" value="F:transmembrane transporter activity"/>
    <property type="evidence" value="ECO:0007669"/>
    <property type="project" value="UniProtKB-UniRule"/>
</dbReference>
<feature type="transmembrane region" description="Helical" evidence="8">
    <location>
        <begin position="331"/>
        <end position="352"/>
    </location>
</feature>
<feature type="compositionally biased region" description="Pro residues" evidence="9">
    <location>
        <begin position="11"/>
        <end position="21"/>
    </location>
</feature>
<accession>A0A9P5SNV1</accession>
<evidence type="ECO:0000256" key="7">
    <source>
        <dbReference type="ARBA" id="ARBA00023136"/>
    </source>
</evidence>
<evidence type="ECO:0000313" key="10">
    <source>
        <dbReference type="EMBL" id="KAF9334022.1"/>
    </source>
</evidence>
<dbReference type="GO" id="GO:0005886">
    <property type="term" value="C:plasma membrane"/>
    <property type="evidence" value="ECO:0007669"/>
    <property type="project" value="UniProtKB-SubCell"/>
</dbReference>
<dbReference type="PANTHER" id="PTHR12385:SF4">
    <property type="entry name" value="PROTEIN PNS1"/>
    <property type="match status" value="1"/>
</dbReference>
<keyword evidence="5 8" id="KW-0812">Transmembrane</keyword>
<feature type="transmembrane region" description="Helical" evidence="8">
    <location>
        <begin position="277"/>
        <end position="310"/>
    </location>
</feature>
<keyword evidence="6 8" id="KW-1133">Transmembrane helix</keyword>
<name>A0A9P5SNV1_9FUNG</name>
<comment type="function">
    <text evidence="1 8">Probably involved in transport through the plasma membrane.</text>
</comment>
<organism evidence="10 11">
    <name type="scientific">Podila minutissima</name>
    <dbReference type="NCBI Taxonomy" id="64525"/>
    <lineage>
        <taxon>Eukaryota</taxon>
        <taxon>Fungi</taxon>
        <taxon>Fungi incertae sedis</taxon>
        <taxon>Mucoromycota</taxon>
        <taxon>Mortierellomycotina</taxon>
        <taxon>Mortierellomycetes</taxon>
        <taxon>Mortierellales</taxon>
        <taxon>Mortierellaceae</taxon>
        <taxon>Podila</taxon>
    </lineage>
</organism>
<evidence type="ECO:0000256" key="5">
    <source>
        <dbReference type="ARBA" id="ARBA00022692"/>
    </source>
</evidence>
<protein>
    <recommendedName>
        <fullName evidence="4 8">Protein PNS1</fullName>
    </recommendedName>
</protein>
<feature type="transmembrane region" description="Helical" evidence="8">
    <location>
        <begin position="140"/>
        <end position="160"/>
    </location>
</feature>
<keyword evidence="7 8" id="KW-0472">Membrane</keyword>
<reference evidence="10" key="1">
    <citation type="journal article" date="2020" name="Fungal Divers.">
        <title>Resolving the Mortierellaceae phylogeny through synthesis of multi-gene phylogenetics and phylogenomics.</title>
        <authorList>
            <person name="Vandepol N."/>
            <person name="Liber J."/>
            <person name="Desiro A."/>
            <person name="Na H."/>
            <person name="Kennedy M."/>
            <person name="Barry K."/>
            <person name="Grigoriev I.V."/>
            <person name="Miller A.N."/>
            <person name="O'Donnell K."/>
            <person name="Stajich J.E."/>
            <person name="Bonito G."/>
        </authorList>
    </citation>
    <scope>NUCLEOTIDE SEQUENCE</scope>
    <source>
        <strain evidence="10">NVP1</strain>
    </source>
</reference>
<dbReference type="InterPro" id="IPR007603">
    <property type="entry name" value="Choline_transptr-like"/>
</dbReference>